<sequence length="100" mass="11224">MQASTDGARNSPLSLITWTNRRRLHFVAALLVFPSTPLPAQPCPYPPDDSFRSGFPSTRRLLLVLFDLLPRARHPTARFPPPFGPRVSNLTFWVASRAVL</sequence>
<comment type="caution">
    <text evidence="1">The sequence shown here is derived from an EMBL/GenBank/DDBJ whole genome shotgun (WGS) entry which is preliminary data.</text>
</comment>
<dbReference type="AlphaFoldDB" id="A0A545V1Z0"/>
<evidence type="ECO:0000313" key="2">
    <source>
        <dbReference type="Proteomes" id="UP000315783"/>
    </source>
</evidence>
<reference evidence="1 2" key="1">
    <citation type="journal article" date="2019" name="Appl. Microbiol. Biotechnol.">
        <title>Genome sequence of Isaria javanica and comparative genome analysis insights into family S53 peptidase evolution in fungal entomopathogens.</title>
        <authorList>
            <person name="Lin R."/>
            <person name="Zhang X."/>
            <person name="Xin B."/>
            <person name="Zou M."/>
            <person name="Gao Y."/>
            <person name="Qin F."/>
            <person name="Hu Q."/>
            <person name="Xie B."/>
            <person name="Cheng X."/>
        </authorList>
    </citation>
    <scope>NUCLEOTIDE SEQUENCE [LARGE SCALE GENOMIC DNA]</scope>
    <source>
        <strain evidence="1 2">IJ1G</strain>
    </source>
</reference>
<accession>A0A545V1Z0</accession>
<proteinExistence type="predicted"/>
<evidence type="ECO:0000313" key="1">
    <source>
        <dbReference type="EMBL" id="TQV95729.1"/>
    </source>
</evidence>
<organism evidence="1 2">
    <name type="scientific">Cordyceps javanica</name>
    <dbReference type="NCBI Taxonomy" id="43265"/>
    <lineage>
        <taxon>Eukaryota</taxon>
        <taxon>Fungi</taxon>
        <taxon>Dikarya</taxon>
        <taxon>Ascomycota</taxon>
        <taxon>Pezizomycotina</taxon>
        <taxon>Sordariomycetes</taxon>
        <taxon>Hypocreomycetidae</taxon>
        <taxon>Hypocreales</taxon>
        <taxon>Cordycipitaceae</taxon>
        <taxon>Cordyceps</taxon>
    </lineage>
</organism>
<gene>
    <name evidence="1" type="ORF">IF1G_05558</name>
</gene>
<dbReference type="EMBL" id="SPUK01000007">
    <property type="protein sequence ID" value="TQV95729.1"/>
    <property type="molecule type" value="Genomic_DNA"/>
</dbReference>
<name>A0A545V1Z0_9HYPO</name>
<keyword evidence="2" id="KW-1185">Reference proteome</keyword>
<dbReference type="Proteomes" id="UP000315783">
    <property type="component" value="Unassembled WGS sequence"/>
</dbReference>
<protein>
    <submittedName>
        <fullName evidence="1">Uncharacterized protein</fullName>
    </submittedName>
</protein>